<proteinExistence type="predicted"/>
<dbReference type="Gene3D" id="2.30.110.10">
    <property type="entry name" value="Electron Transport, Fmn-binding Protein, Chain A"/>
    <property type="match status" value="1"/>
</dbReference>
<sequence length="125" mass="14114">MRLDDARVARLATVDADGQPHIVPVTFAARGDTVVIAVDHKPKSTRDLKRLRNIRANEKVSLLVDHYAEDWSELWWIRADGTARILETTEASAWLIDKYPQYRDNPPAGPFIVIAVTHQTAWSPS</sequence>
<comment type="caution">
    <text evidence="3">The sequence shown here is derived from an EMBL/GenBank/DDBJ whole genome shotgun (WGS) entry which is preliminary data.</text>
</comment>
<dbReference type="SUPFAM" id="SSF50475">
    <property type="entry name" value="FMN-binding split barrel"/>
    <property type="match status" value="1"/>
</dbReference>
<accession>A0ABX2FCI3</accession>
<dbReference type="RefSeq" id="WP_173138815.1">
    <property type="nucleotide sequence ID" value="NZ_CBCSGW010000053.1"/>
</dbReference>
<dbReference type="NCBIfam" id="TIGR03668">
    <property type="entry name" value="Rv0121_F420"/>
    <property type="match status" value="1"/>
</dbReference>
<dbReference type="InterPro" id="IPR011576">
    <property type="entry name" value="Pyridox_Oxase_N"/>
</dbReference>
<dbReference type="Proteomes" id="UP000763557">
    <property type="component" value="Unassembled WGS sequence"/>
</dbReference>
<evidence type="ECO:0000313" key="3">
    <source>
        <dbReference type="EMBL" id="NRN69066.1"/>
    </source>
</evidence>
<dbReference type="Pfam" id="PF01243">
    <property type="entry name" value="PNPOx_N"/>
    <property type="match status" value="1"/>
</dbReference>
<dbReference type="PANTHER" id="PTHR35176:SF2">
    <property type="entry name" value="F420H(2)-DEPENDENT REDUCTASE RV1155"/>
    <property type="match status" value="1"/>
</dbReference>
<dbReference type="InterPro" id="IPR052019">
    <property type="entry name" value="F420H2_bilvrd_red/Heme_oxyg"/>
</dbReference>
<dbReference type="PANTHER" id="PTHR35176">
    <property type="entry name" value="HEME OXYGENASE HI_0854-RELATED"/>
    <property type="match status" value="1"/>
</dbReference>
<evidence type="ECO:0000259" key="2">
    <source>
        <dbReference type="Pfam" id="PF01243"/>
    </source>
</evidence>
<dbReference type="InterPro" id="IPR012349">
    <property type="entry name" value="Split_barrel_FMN-bd"/>
</dbReference>
<protein>
    <submittedName>
        <fullName evidence="3">Pyridoxamine 5'-phosphate oxidase</fullName>
    </submittedName>
</protein>
<evidence type="ECO:0000313" key="4">
    <source>
        <dbReference type="Proteomes" id="UP000763557"/>
    </source>
</evidence>
<name>A0ABX2FCI3_9PSEU</name>
<reference evidence="3 4" key="1">
    <citation type="submission" date="2020-01" db="EMBL/GenBank/DDBJ databases">
        <title>Kibdelosporangium persica a novel Actinomycetes from a hot desert in Iran.</title>
        <authorList>
            <person name="Safaei N."/>
            <person name="Zaburannyi N."/>
            <person name="Mueller R."/>
            <person name="Wink J."/>
        </authorList>
    </citation>
    <scope>NUCLEOTIDE SEQUENCE [LARGE SCALE GENOMIC DNA]</scope>
    <source>
        <strain evidence="3 4">4NS15</strain>
    </source>
</reference>
<dbReference type="EMBL" id="JAAATY010000024">
    <property type="protein sequence ID" value="NRN69066.1"/>
    <property type="molecule type" value="Genomic_DNA"/>
</dbReference>
<evidence type="ECO:0000256" key="1">
    <source>
        <dbReference type="ARBA" id="ARBA00023002"/>
    </source>
</evidence>
<keyword evidence="4" id="KW-1185">Reference proteome</keyword>
<gene>
    <name evidence="3" type="ORF">GC106_63220</name>
</gene>
<keyword evidence="1" id="KW-0560">Oxidoreductase</keyword>
<feature type="domain" description="Pyridoxamine 5'-phosphate oxidase N-terminal" evidence="2">
    <location>
        <begin position="3"/>
        <end position="118"/>
    </location>
</feature>
<organism evidence="3 4">
    <name type="scientific">Kibdelosporangium persicum</name>
    <dbReference type="NCBI Taxonomy" id="2698649"/>
    <lineage>
        <taxon>Bacteria</taxon>
        <taxon>Bacillati</taxon>
        <taxon>Actinomycetota</taxon>
        <taxon>Actinomycetes</taxon>
        <taxon>Pseudonocardiales</taxon>
        <taxon>Pseudonocardiaceae</taxon>
        <taxon>Kibdelosporangium</taxon>
    </lineage>
</organism>
<dbReference type="InterPro" id="IPR019967">
    <property type="entry name" value="F420-dep_enz_PPOX_Rv0121"/>
</dbReference>